<feature type="domain" description="Guanylate cyclase" evidence="4">
    <location>
        <begin position="20"/>
        <end position="88"/>
    </location>
</feature>
<dbReference type="Gene3D" id="3.30.70.1230">
    <property type="entry name" value="Nucleotide cyclase"/>
    <property type="match status" value="1"/>
</dbReference>
<evidence type="ECO:0000256" key="3">
    <source>
        <dbReference type="ARBA" id="ARBA00023136"/>
    </source>
</evidence>
<dbReference type="PANTHER" id="PTHR43081">
    <property type="entry name" value="ADENYLATE CYCLASE, TERMINAL-DIFFERENTIATION SPECIFIC-RELATED"/>
    <property type="match status" value="1"/>
</dbReference>
<dbReference type="InterPro" id="IPR050697">
    <property type="entry name" value="Adenylyl/Guanylyl_Cyclase_3/4"/>
</dbReference>
<dbReference type="InterPro" id="IPR001054">
    <property type="entry name" value="A/G_cyclase"/>
</dbReference>
<sequence length="193" mass="20982">MDRGRMIHGDCDELVPARHHADRAMWCALHMQEALRRFNLRREGAGGPPLKIGVALHSGRVIVGDIGSPRRREYTAIGDVVNVASRLEALTKQLASPIVVSESTRSRIRGPVRFVQAPKQPIRGRSGRIAVFLPEFDASVGVREGIWLRDHESIPELADAADSAGIDETLQSLAPAESSPWLAKKEVAAVGSS</sequence>
<evidence type="ECO:0000313" key="6">
    <source>
        <dbReference type="Proteomes" id="UP001221686"/>
    </source>
</evidence>
<reference evidence="5 6" key="1">
    <citation type="submission" date="2022-11" db="EMBL/GenBank/DDBJ databases">
        <title>Minimal conservation of predation-associated metabolite biosynthetic gene clusters underscores biosynthetic potential of Myxococcota including descriptions for ten novel species: Archangium lansinium sp. nov., Myxococcus landrumus sp. nov., Nannocystis bai.</title>
        <authorList>
            <person name="Ahearne A."/>
            <person name="Stevens C."/>
            <person name="Dowd S."/>
        </authorList>
    </citation>
    <scope>NUCLEOTIDE SEQUENCE [LARGE SCALE GENOMIC DNA]</scope>
    <source>
        <strain evidence="5 6">BB15-2</strain>
    </source>
</reference>
<dbReference type="PROSITE" id="PS50125">
    <property type="entry name" value="GUANYLATE_CYCLASE_2"/>
    <property type="match status" value="1"/>
</dbReference>
<evidence type="ECO:0000313" key="5">
    <source>
        <dbReference type="EMBL" id="MDC0717191.1"/>
    </source>
</evidence>
<gene>
    <name evidence="5" type="ORF">POL25_09835</name>
</gene>
<name>A0ABT5DU89_9BACT</name>
<comment type="caution">
    <text evidence="5">The sequence shown here is derived from an EMBL/GenBank/DDBJ whole genome shotgun (WGS) entry which is preliminary data.</text>
</comment>
<dbReference type="SUPFAM" id="SSF55073">
    <property type="entry name" value="Nucleotide cyclase"/>
    <property type="match status" value="1"/>
</dbReference>
<evidence type="ECO:0000256" key="1">
    <source>
        <dbReference type="ARBA" id="ARBA00004651"/>
    </source>
</evidence>
<protein>
    <submittedName>
        <fullName evidence="5">Adenylate/guanylate cyclase domain-containing protein</fullName>
    </submittedName>
</protein>
<keyword evidence="2" id="KW-1003">Cell membrane</keyword>
<keyword evidence="6" id="KW-1185">Reference proteome</keyword>
<proteinExistence type="predicted"/>
<evidence type="ECO:0000256" key="2">
    <source>
        <dbReference type="ARBA" id="ARBA00022475"/>
    </source>
</evidence>
<dbReference type="PANTHER" id="PTHR43081:SF17">
    <property type="entry name" value="BLL5647 PROTEIN"/>
    <property type="match status" value="1"/>
</dbReference>
<accession>A0ABT5DU89</accession>
<dbReference type="CDD" id="cd07302">
    <property type="entry name" value="CHD"/>
    <property type="match status" value="1"/>
</dbReference>
<dbReference type="EMBL" id="JAQNDL010000001">
    <property type="protein sequence ID" value="MDC0717191.1"/>
    <property type="molecule type" value="Genomic_DNA"/>
</dbReference>
<keyword evidence="3" id="KW-0472">Membrane</keyword>
<dbReference type="RefSeq" id="WP_272085676.1">
    <property type="nucleotide sequence ID" value="NZ_JAQNDL010000001.1"/>
</dbReference>
<dbReference type="Proteomes" id="UP001221686">
    <property type="component" value="Unassembled WGS sequence"/>
</dbReference>
<evidence type="ECO:0000259" key="4">
    <source>
        <dbReference type="PROSITE" id="PS50125"/>
    </source>
</evidence>
<organism evidence="5 6">
    <name type="scientific">Nannocystis bainbridge</name>
    <dbReference type="NCBI Taxonomy" id="2995303"/>
    <lineage>
        <taxon>Bacteria</taxon>
        <taxon>Pseudomonadati</taxon>
        <taxon>Myxococcota</taxon>
        <taxon>Polyangia</taxon>
        <taxon>Nannocystales</taxon>
        <taxon>Nannocystaceae</taxon>
        <taxon>Nannocystis</taxon>
    </lineage>
</organism>
<dbReference type="Pfam" id="PF00211">
    <property type="entry name" value="Guanylate_cyc"/>
    <property type="match status" value="1"/>
</dbReference>
<dbReference type="InterPro" id="IPR029787">
    <property type="entry name" value="Nucleotide_cyclase"/>
</dbReference>
<comment type="subcellular location">
    <subcellularLocation>
        <location evidence="1">Cell membrane</location>
        <topology evidence="1">Multi-pass membrane protein</topology>
    </subcellularLocation>
</comment>